<dbReference type="Proteomes" id="UP001500542">
    <property type="component" value="Unassembled WGS sequence"/>
</dbReference>
<evidence type="ECO:0000256" key="1">
    <source>
        <dbReference type="ARBA" id="ARBA00023015"/>
    </source>
</evidence>
<name>A0ABP4C164_9ACTN</name>
<dbReference type="PANTHER" id="PTHR46796">
    <property type="entry name" value="HTH-TYPE TRANSCRIPTIONAL ACTIVATOR RHAS-RELATED"/>
    <property type="match status" value="1"/>
</dbReference>
<dbReference type="Pfam" id="PF12833">
    <property type="entry name" value="HTH_18"/>
    <property type="match status" value="1"/>
</dbReference>
<gene>
    <name evidence="5" type="ORF">GCM10009554_70700</name>
</gene>
<organism evidence="5 6">
    <name type="scientific">Kribbella koreensis</name>
    <dbReference type="NCBI Taxonomy" id="57909"/>
    <lineage>
        <taxon>Bacteria</taxon>
        <taxon>Bacillati</taxon>
        <taxon>Actinomycetota</taxon>
        <taxon>Actinomycetes</taxon>
        <taxon>Propionibacteriales</taxon>
        <taxon>Kribbellaceae</taxon>
        <taxon>Kribbella</taxon>
    </lineage>
</organism>
<dbReference type="Pfam" id="PF12852">
    <property type="entry name" value="Cupin_6"/>
    <property type="match status" value="1"/>
</dbReference>
<keyword evidence="1" id="KW-0805">Transcription regulation</keyword>
<accession>A0ABP4C164</accession>
<evidence type="ECO:0000313" key="6">
    <source>
        <dbReference type="Proteomes" id="UP001500542"/>
    </source>
</evidence>
<dbReference type="PROSITE" id="PS01124">
    <property type="entry name" value="HTH_ARAC_FAMILY_2"/>
    <property type="match status" value="1"/>
</dbReference>
<keyword evidence="6" id="KW-1185">Reference proteome</keyword>
<dbReference type="InterPro" id="IPR020449">
    <property type="entry name" value="Tscrpt_reg_AraC-type_HTH"/>
</dbReference>
<dbReference type="CDD" id="cd00090">
    <property type="entry name" value="HTH_ARSR"/>
    <property type="match status" value="1"/>
</dbReference>
<dbReference type="RefSeq" id="WP_343980690.1">
    <property type="nucleotide sequence ID" value="NZ_BAAAHK010000019.1"/>
</dbReference>
<dbReference type="PANTHER" id="PTHR46796:SF7">
    <property type="entry name" value="ARAC FAMILY TRANSCRIPTIONAL REGULATOR"/>
    <property type="match status" value="1"/>
</dbReference>
<dbReference type="PRINTS" id="PR00032">
    <property type="entry name" value="HTHARAC"/>
</dbReference>
<evidence type="ECO:0000313" key="5">
    <source>
        <dbReference type="EMBL" id="GAA0958435.1"/>
    </source>
</evidence>
<keyword evidence="2" id="KW-0238">DNA-binding</keyword>
<keyword evidence="3" id="KW-0804">Transcription</keyword>
<dbReference type="SUPFAM" id="SSF46689">
    <property type="entry name" value="Homeodomain-like"/>
    <property type="match status" value="2"/>
</dbReference>
<proteinExistence type="predicted"/>
<dbReference type="InterPro" id="IPR009057">
    <property type="entry name" value="Homeodomain-like_sf"/>
</dbReference>
<evidence type="ECO:0000256" key="3">
    <source>
        <dbReference type="ARBA" id="ARBA00023163"/>
    </source>
</evidence>
<dbReference type="EMBL" id="BAAAHK010000019">
    <property type="protein sequence ID" value="GAA0958435.1"/>
    <property type="molecule type" value="Genomic_DNA"/>
</dbReference>
<evidence type="ECO:0000256" key="2">
    <source>
        <dbReference type="ARBA" id="ARBA00023125"/>
    </source>
</evidence>
<sequence>MDPLSEMLALLNLQAALPSRFEAAGDWALEFGGYADIKVGAVLEGSCWITAEGCEPLHLATGDCYLVASARAFGATSDPALAPVDGTAVFENGGYPDTVRYQTTEGAPDQTVIVGGAVDFDQTTAALLLDHLPTTVRIPANSKPAAALRPLLELLGEEFAHAEPGAATVRDQLTKVLFVQALRAMIASDERPSGWLGALADPSIGAALELLHREPARRWTVAELAEKVGMSRSTFALRFKTLVGMSPLDYLARWRIQAAGRVLRSTDRTVFSVAGEFGYGSESAFSNAFKRMTGQSPAKYRAH</sequence>
<comment type="caution">
    <text evidence="5">The sequence shown here is derived from an EMBL/GenBank/DDBJ whole genome shotgun (WGS) entry which is preliminary data.</text>
</comment>
<feature type="domain" description="HTH araC/xylS-type" evidence="4">
    <location>
        <begin position="205"/>
        <end position="303"/>
    </location>
</feature>
<dbReference type="InterPro" id="IPR032783">
    <property type="entry name" value="AraC_lig"/>
</dbReference>
<dbReference type="InterPro" id="IPR018060">
    <property type="entry name" value="HTH_AraC"/>
</dbReference>
<dbReference type="InterPro" id="IPR050204">
    <property type="entry name" value="AraC_XylS_family_regulators"/>
</dbReference>
<reference evidence="6" key="1">
    <citation type="journal article" date="2019" name="Int. J. Syst. Evol. Microbiol.">
        <title>The Global Catalogue of Microorganisms (GCM) 10K type strain sequencing project: providing services to taxonomists for standard genome sequencing and annotation.</title>
        <authorList>
            <consortium name="The Broad Institute Genomics Platform"/>
            <consortium name="The Broad Institute Genome Sequencing Center for Infectious Disease"/>
            <person name="Wu L."/>
            <person name="Ma J."/>
        </authorList>
    </citation>
    <scope>NUCLEOTIDE SEQUENCE [LARGE SCALE GENOMIC DNA]</scope>
    <source>
        <strain evidence="6">JCM 10977</strain>
    </source>
</reference>
<protein>
    <submittedName>
        <fullName evidence="5">AraC family transcriptional regulator</fullName>
    </submittedName>
</protein>
<evidence type="ECO:0000259" key="4">
    <source>
        <dbReference type="PROSITE" id="PS01124"/>
    </source>
</evidence>
<dbReference type="Gene3D" id="1.10.10.60">
    <property type="entry name" value="Homeodomain-like"/>
    <property type="match status" value="2"/>
</dbReference>
<dbReference type="InterPro" id="IPR011991">
    <property type="entry name" value="ArsR-like_HTH"/>
</dbReference>
<dbReference type="SMART" id="SM00342">
    <property type="entry name" value="HTH_ARAC"/>
    <property type="match status" value="1"/>
</dbReference>